<proteinExistence type="predicted"/>
<accession>A0AC58TX30</accession>
<reference evidence="2" key="2">
    <citation type="submission" date="2025-08" db="UniProtKB">
        <authorList>
            <consortium name="RefSeq"/>
        </authorList>
    </citation>
    <scope>IDENTIFICATION</scope>
    <source>
        <tissue evidence="2">Leaf</tissue>
    </source>
</reference>
<dbReference type="RefSeq" id="XP_075101793.1">
    <property type="nucleotide sequence ID" value="XM_075245692.1"/>
</dbReference>
<evidence type="ECO:0000313" key="1">
    <source>
        <dbReference type="Proteomes" id="UP000790787"/>
    </source>
</evidence>
<protein>
    <submittedName>
        <fullName evidence="2">Uncharacterized protein LOC142177222</fullName>
    </submittedName>
</protein>
<name>A0AC58TX30_TOBAC</name>
<dbReference type="Proteomes" id="UP000790787">
    <property type="component" value="Chromosome 23"/>
</dbReference>
<sequence>MHDFIMIEDSEFWNVSCDGPYVPIKTISEAMVTVPKTRKEYNDVDRKSIEKTFSAKKILVCGIGTDEYNHISACQSTKKIWEALPTAHDGTTQVKQSKIDMLTTEYELFKMKENESFLDISFYLHHQ</sequence>
<keyword evidence="1" id="KW-1185">Reference proteome</keyword>
<gene>
    <name evidence="2" type="primary">LOC142177222</name>
</gene>
<organism evidence="1 2">
    <name type="scientific">Nicotiana tabacum</name>
    <name type="common">Common tobacco</name>
    <dbReference type="NCBI Taxonomy" id="4097"/>
    <lineage>
        <taxon>Eukaryota</taxon>
        <taxon>Viridiplantae</taxon>
        <taxon>Streptophyta</taxon>
        <taxon>Embryophyta</taxon>
        <taxon>Tracheophyta</taxon>
        <taxon>Spermatophyta</taxon>
        <taxon>Magnoliopsida</taxon>
        <taxon>eudicotyledons</taxon>
        <taxon>Gunneridae</taxon>
        <taxon>Pentapetalae</taxon>
        <taxon>asterids</taxon>
        <taxon>lamiids</taxon>
        <taxon>Solanales</taxon>
        <taxon>Solanaceae</taxon>
        <taxon>Nicotianoideae</taxon>
        <taxon>Nicotianeae</taxon>
        <taxon>Nicotiana</taxon>
    </lineage>
</organism>
<reference evidence="1" key="1">
    <citation type="journal article" date="2014" name="Nat. Commun.">
        <title>The tobacco genome sequence and its comparison with those of tomato and potato.</title>
        <authorList>
            <person name="Sierro N."/>
            <person name="Battey J.N."/>
            <person name="Ouadi S."/>
            <person name="Bakaher N."/>
            <person name="Bovet L."/>
            <person name="Willig A."/>
            <person name="Goepfert S."/>
            <person name="Peitsch M.C."/>
            <person name="Ivanov N.V."/>
        </authorList>
    </citation>
    <scope>NUCLEOTIDE SEQUENCE [LARGE SCALE GENOMIC DNA]</scope>
</reference>
<evidence type="ECO:0000313" key="2">
    <source>
        <dbReference type="RefSeq" id="XP_075101793.1"/>
    </source>
</evidence>